<evidence type="ECO:0000313" key="3">
    <source>
        <dbReference type="Proteomes" id="UP000708208"/>
    </source>
</evidence>
<dbReference type="EMBL" id="CAJVCH010561455">
    <property type="protein sequence ID" value="CAG7831673.1"/>
    <property type="molecule type" value="Genomic_DNA"/>
</dbReference>
<organism evidence="2 3">
    <name type="scientific">Allacma fusca</name>
    <dbReference type="NCBI Taxonomy" id="39272"/>
    <lineage>
        <taxon>Eukaryota</taxon>
        <taxon>Metazoa</taxon>
        <taxon>Ecdysozoa</taxon>
        <taxon>Arthropoda</taxon>
        <taxon>Hexapoda</taxon>
        <taxon>Collembola</taxon>
        <taxon>Symphypleona</taxon>
        <taxon>Sminthuridae</taxon>
        <taxon>Allacma</taxon>
    </lineage>
</organism>
<gene>
    <name evidence="2" type="ORF">AFUS01_LOCUS41404</name>
</gene>
<reference evidence="2" key="1">
    <citation type="submission" date="2021-06" db="EMBL/GenBank/DDBJ databases">
        <authorList>
            <person name="Hodson N. C."/>
            <person name="Mongue J. A."/>
            <person name="Jaron S. K."/>
        </authorList>
    </citation>
    <scope>NUCLEOTIDE SEQUENCE</scope>
</reference>
<comment type="caution">
    <text evidence="2">The sequence shown here is derived from an EMBL/GenBank/DDBJ whole genome shotgun (WGS) entry which is preliminary data.</text>
</comment>
<feature type="non-terminal residue" evidence="2">
    <location>
        <position position="1"/>
    </location>
</feature>
<dbReference type="Proteomes" id="UP000708208">
    <property type="component" value="Unassembled WGS sequence"/>
</dbReference>
<name>A0A8J2PIJ3_9HEXA</name>
<feature type="region of interest" description="Disordered" evidence="1">
    <location>
        <begin position="1"/>
        <end position="67"/>
    </location>
</feature>
<proteinExistence type="predicted"/>
<accession>A0A8J2PIJ3</accession>
<dbReference type="AlphaFoldDB" id="A0A8J2PIJ3"/>
<protein>
    <submittedName>
        <fullName evidence="2">Uncharacterized protein</fullName>
    </submittedName>
</protein>
<dbReference type="OrthoDB" id="8120765at2759"/>
<sequence>KVSWETNHGGEHDAKVKIKETHNPQPMEEKLKSEDAASPNGLDSENCGRTRGITGHGPRHQPEDWNNDVKRKVKKRSVPDDDSDAHARKLIEMASLENLPPEMIPTNPDEAAKINALIKDHKSSKLIKVVDKIKNGFGLFKSKKVIASPDLIAKAAGDKLSKSPNSHIPKKTTKTTTQFNKGLQRVNTVLLGKNLIRSAVAGDVAGMTLMGGLMAGDKIFEKVGDKITSAGAKRGATLLGKSLKVAGPIIGQVTQSYSIYQLVNSISTLQSVDARSSSPDLFQESFDRNWKLDRGIAITNVVENSLDVATGAILTGALVVVAFTGPLAVPLAPILIGLSVITSIASSIATTVLEVEKIDNSIKLTNGERWGTGWRLFWGAGPPSHIKKLMEQQAALENLVRDMVEFLKTNQQFQGMVSPSIKQVCRQEPPKVSKASCITAGIFSFGLTYTSKEFREDCSGKEVCVYEEFYQNSDVDLRDKTTVDLDRAEPRAISTGDYLCKPLGGNGGQRVYSYRCKAAVGVHFPERSGQPMLFNLRHGSDNAYGFPYDPNVFIVESGNKYYKGGHYDDTFILQSGAVYGVLDGAGGINTLIIAKSYYPNQVADIKLDCASCSLKIQNVQKVLGRTSEPDSVTVHCKTTDIDLQGGPNSSNRDIIKIPGESCSYSIILRLGSHTLVENWALNGVFIYEIFLGVNNVDVNIQGGGKSLQKHQFQFPYLRTMRFVRKSSRLEVSSSGKKILGTTWFEGIELILSNGIQVVFVPDLNEFVSVSEMTGPQIFKGLLFNPNVIRLNMGMLEGEGHFEGGNYDDTFIILAGPVLGTLDGGGGKNTLYVDATYLAKQLVE</sequence>
<evidence type="ECO:0000313" key="2">
    <source>
        <dbReference type="EMBL" id="CAG7831673.1"/>
    </source>
</evidence>
<feature type="non-terminal residue" evidence="2">
    <location>
        <position position="843"/>
    </location>
</feature>
<evidence type="ECO:0000256" key="1">
    <source>
        <dbReference type="SAM" id="MobiDB-lite"/>
    </source>
</evidence>
<keyword evidence="3" id="KW-1185">Reference proteome</keyword>
<feature type="compositionally biased region" description="Basic and acidic residues" evidence="1">
    <location>
        <begin position="8"/>
        <end position="35"/>
    </location>
</feature>